<comment type="caution">
    <text evidence="2">The sequence shown here is derived from an EMBL/GenBank/DDBJ whole genome shotgun (WGS) entry which is preliminary data.</text>
</comment>
<gene>
    <name evidence="2" type="ORF">BZL29_3103</name>
</gene>
<dbReference type="Proteomes" id="UP000188532">
    <property type="component" value="Unassembled WGS sequence"/>
</dbReference>
<evidence type="ECO:0000256" key="1">
    <source>
        <dbReference type="SAM" id="Phobius"/>
    </source>
</evidence>
<organism evidence="2 3">
    <name type="scientific">Mycobacterium kansasii</name>
    <dbReference type="NCBI Taxonomy" id="1768"/>
    <lineage>
        <taxon>Bacteria</taxon>
        <taxon>Bacillati</taxon>
        <taxon>Actinomycetota</taxon>
        <taxon>Actinomycetes</taxon>
        <taxon>Mycobacteriales</taxon>
        <taxon>Mycobacteriaceae</taxon>
        <taxon>Mycobacterium</taxon>
    </lineage>
</organism>
<dbReference type="EMBL" id="MVBN01000003">
    <property type="protein sequence ID" value="OOK77358.1"/>
    <property type="molecule type" value="Genomic_DNA"/>
</dbReference>
<name>A0A1V3XE38_MYCKA</name>
<evidence type="ECO:0000313" key="2">
    <source>
        <dbReference type="EMBL" id="OOK77358.1"/>
    </source>
</evidence>
<dbReference type="AlphaFoldDB" id="A0A1V3XE38"/>
<reference evidence="2 3" key="1">
    <citation type="submission" date="2017-02" db="EMBL/GenBank/DDBJ databases">
        <title>Complete genome sequences of Mycobacterium kansasii strains isolated from rhesus macaques.</title>
        <authorList>
            <person name="Panda A."/>
            <person name="Nagaraj S."/>
            <person name="Zhao X."/>
            <person name="Tettelin H."/>
            <person name="Detolla L.J."/>
        </authorList>
    </citation>
    <scope>NUCLEOTIDE SEQUENCE [LARGE SCALE GENOMIC DNA]</scope>
    <source>
        <strain evidence="2 3">11-3469</strain>
    </source>
</reference>
<keyword evidence="1" id="KW-1133">Transmembrane helix</keyword>
<accession>A0A1V3XE38</accession>
<evidence type="ECO:0000313" key="3">
    <source>
        <dbReference type="Proteomes" id="UP000188532"/>
    </source>
</evidence>
<feature type="transmembrane region" description="Helical" evidence="1">
    <location>
        <begin position="30"/>
        <end position="54"/>
    </location>
</feature>
<protein>
    <submittedName>
        <fullName evidence="2">Uncharacterized protein</fullName>
    </submittedName>
</protein>
<keyword evidence="1" id="KW-0812">Transmembrane</keyword>
<keyword evidence="1" id="KW-0472">Membrane</keyword>
<sequence length="55" mass="5864">MTLTAAEACTSEVSFDHIPVAVARPLSWRAALWSVMSVRWAAFALALFLAGLGLS</sequence>
<proteinExistence type="predicted"/>